<dbReference type="HOGENOM" id="CLU_2256105_0_0_1"/>
<dbReference type="Pfam" id="PF23165">
    <property type="entry name" value="zf-C2H2_FBX41"/>
    <property type="match status" value="1"/>
</dbReference>
<dbReference type="AlphaFoldDB" id="H2YL32"/>
<dbReference type="SMART" id="SM00355">
    <property type="entry name" value="ZnF_C2H2"/>
    <property type="match status" value="1"/>
</dbReference>
<protein>
    <recommendedName>
        <fullName evidence="1">C2H2-type domain-containing protein</fullName>
    </recommendedName>
</protein>
<evidence type="ECO:0000259" key="1">
    <source>
        <dbReference type="SMART" id="SM00355"/>
    </source>
</evidence>
<reference evidence="2" key="2">
    <citation type="submission" date="2025-08" db="UniProtKB">
        <authorList>
            <consortium name="Ensembl"/>
        </authorList>
    </citation>
    <scope>IDENTIFICATION</scope>
</reference>
<organism evidence="2 3">
    <name type="scientific">Ciona savignyi</name>
    <name type="common">Pacific transparent sea squirt</name>
    <dbReference type="NCBI Taxonomy" id="51511"/>
    <lineage>
        <taxon>Eukaryota</taxon>
        <taxon>Metazoa</taxon>
        <taxon>Chordata</taxon>
        <taxon>Tunicata</taxon>
        <taxon>Ascidiacea</taxon>
        <taxon>Phlebobranchia</taxon>
        <taxon>Cionidae</taxon>
        <taxon>Ciona</taxon>
    </lineage>
</organism>
<reference evidence="2" key="3">
    <citation type="submission" date="2025-09" db="UniProtKB">
        <authorList>
            <consortium name="Ensembl"/>
        </authorList>
    </citation>
    <scope>IDENTIFICATION</scope>
</reference>
<sequence>MNSTASSHMYHSSEDLLPYRCPSCGSGKRFRSLVALRMHMSIIHDMSDTSNIGNDSTCMLEKSEMEKPERMKSENLDESVSQREVDAIFNKYSGRMDNMLTKYD</sequence>
<evidence type="ECO:0000313" key="2">
    <source>
        <dbReference type="Ensembl" id="ENSCSAVP00000006034.1"/>
    </source>
</evidence>
<dbReference type="InParanoid" id="H2YL32"/>
<reference evidence="3" key="1">
    <citation type="submission" date="2003-08" db="EMBL/GenBank/DDBJ databases">
        <authorList>
            <person name="Birren B."/>
            <person name="Nusbaum C."/>
            <person name="Abebe A."/>
            <person name="Abouelleil A."/>
            <person name="Adekoya E."/>
            <person name="Ait-zahra M."/>
            <person name="Allen N."/>
            <person name="Allen T."/>
            <person name="An P."/>
            <person name="Anderson M."/>
            <person name="Anderson S."/>
            <person name="Arachchi H."/>
            <person name="Armbruster J."/>
            <person name="Bachantsang P."/>
            <person name="Baldwin J."/>
            <person name="Barry A."/>
            <person name="Bayul T."/>
            <person name="Blitshsteyn B."/>
            <person name="Bloom T."/>
            <person name="Blye J."/>
            <person name="Boguslavskiy L."/>
            <person name="Borowsky M."/>
            <person name="Boukhgalter B."/>
            <person name="Brunache A."/>
            <person name="Butler J."/>
            <person name="Calixte N."/>
            <person name="Calvo S."/>
            <person name="Camarata J."/>
            <person name="Campo K."/>
            <person name="Chang J."/>
            <person name="Cheshatsang Y."/>
            <person name="Citroen M."/>
            <person name="Collymore A."/>
            <person name="Considine T."/>
            <person name="Cook A."/>
            <person name="Cooke P."/>
            <person name="Corum B."/>
            <person name="Cuomo C."/>
            <person name="David R."/>
            <person name="Dawoe T."/>
            <person name="Degray S."/>
            <person name="Dodge S."/>
            <person name="Dooley K."/>
            <person name="Dorje P."/>
            <person name="Dorjee K."/>
            <person name="Dorris L."/>
            <person name="Duffey N."/>
            <person name="Dupes A."/>
            <person name="Elkins T."/>
            <person name="Engels R."/>
            <person name="Erickson J."/>
            <person name="Farina A."/>
            <person name="Faro S."/>
            <person name="Ferreira P."/>
            <person name="Fischer H."/>
            <person name="Fitzgerald M."/>
            <person name="Foley K."/>
            <person name="Gage D."/>
            <person name="Galagan J."/>
            <person name="Gearin G."/>
            <person name="Gnerre S."/>
            <person name="Gnirke A."/>
            <person name="Goyette A."/>
            <person name="Graham J."/>
            <person name="Grandbois E."/>
            <person name="Gyaltsen K."/>
            <person name="Hafez N."/>
            <person name="Hagopian D."/>
            <person name="Hagos B."/>
            <person name="Hall J."/>
            <person name="Hatcher B."/>
            <person name="Heller A."/>
            <person name="Higgins H."/>
            <person name="Honan T."/>
            <person name="Horn A."/>
            <person name="Houde N."/>
            <person name="Hughes L."/>
            <person name="Hulme W."/>
            <person name="Husby E."/>
            <person name="Iliev I."/>
            <person name="Jaffe D."/>
            <person name="Jones C."/>
            <person name="Kamal M."/>
            <person name="Kamat A."/>
            <person name="Kamvysselis M."/>
            <person name="Karlsson E."/>
            <person name="Kells C."/>
            <person name="Kieu A."/>
            <person name="Kisner P."/>
            <person name="Kodira C."/>
            <person name="Kulbokas E."/>
            <person name="Labutti K."/>
            <person name="Lama D."/>
            <person name="Landers T."/>
            <person name="Leger J."/>
            <person name="Levine S."/>
            <person name="Lewis D."/>
            <person name="Lewis T."/>
            <person name="Lindblad-toh K."/>
            <person name="Liu X."/>
            <person name="Lokyitsang T."/>
            <person name="Lokyitsang Y."/>
            <person name="Lucien O."/>
            <person name="Lui A."/>
            <person name="Ma L.J."/>
            <person name="Mabbitt R."/>
            <person name="Macdonald J."/>
            <person name="Maclean C."/>
            <person name="Major J."/>
            <person name="Manning J."/>
            <person name="Marabella R."/>
            <person name="Maru K."/>
            <person name="Matthews C."/>
            <person name="Mauceli E."/>
            <person name="Mccarthy M."/>
            <person name="Mcdonough S."/>
            <person name="Mcghee T."/>
            <person name="Meldrim J."/>
            <person name="Meneus L."/>
            <person name="Mesirov J."/>
            <person name="Mihalev A."/>
            <person name="Mihova T."/>
            <person name="Mikkelsen T."/>
            <person name="Mlenga V."/>
            <person name="Moru K."/>
            <person name="Mozes J."/>
            <person name="Mulrain L."/>
            <person name="Munson G."/>
            <person name="Naylor J."/>
            <person name="Newes C."/>
            <person name="Nguyen C."/>
            <person name="Nguyen N."/>
            <person name="Nguyen T."/>
            <person name="Nicol R."/>
            <person name="Nielsen C."/>
            <person name="Nizzari M."/>
            <person name="Norbu C."/>
            <person name="Norbu N."/>
            <person name="O'donnell P."/>
            <person name="Okoawo O."/>
            <person name="O'leary S."/>
            <person name="Omotosho B."/>
            <person name="O'neill K."/>
            <person name="Osman S."/>
            <person name="Parker S."/>
            <person name="Perrin D."/>
            <person name="Phunkhang P."/>
            <person name="Piqani B."/>
            <person name="Purcell S."/>
            <person name="Rachupka T."/>
            <person name="Ramasamy U."/>
            <person name="Rameau R."/>
            <person name="Ray V."/>
            <person name="Raymond C."/>
            <person name="Retta R."/>
            <person name="Richardson S."/>
            <person name="Rise C."/>
            <person name="Rodriguez J."/>
            <person name="Rogers J."/>
            <person name="Rogov P."/>
            <person name="Rutman M."/>
            <person name="Schupbach R."/>
            <person name="Seaman C."/>
            <person name="Settipalli S."/>
            <person name="Sharpe T."/>
            <person name="Sheridan J."/>
            <person name="Sherpa N."/>
            <person name="Shi J."/>
            <person name="Smirnov S."/>
            <person name="Smith C."/>
            <person name="Sougnez C."/>
            <person name="Spencer B."/>
            <person name="Stalker J."/>
            <person name="Stange-thomann N."/>
            <person name="Stavropoulos S."/>
            <person name="Stetson K."/>
            <person name="Stone C."/>
            <person name="Stone S."/>
            <person name="Stubbs M."/>
            <person name="Talamas J."/>
            <person name="Tchuinga P."/>
            <person name="Tenzing P."/>
            <person name="Tesfaye S."/>
            <person name="Theodore J."/>
            <person name="Thoulutsang Y."/>
            <person name="Topham K."/>
            <person name="Towey S."/>
            <person name="Tsamla T."/>
            <person name="Tsomo N."/>
            <person name="Vallee D."/>
            <person name="Vassiliev H."/>
            <person name="Venkataraman V."/>
            <person name="Vinson J."/>
            <person name="Vo A."/>
            <person name="Wade C."/>
            <person name="Wang S."/>
            <person name="Wangchuk T."/>
            <person name="Wangdi T."/>
            <person name="Whittaker C."/>
            <person name="Wilkinson J."/>
            <person name="Wu Y."/>
            <person name="Wyman D."/>
            <person name="Yadav S."/>
            <person name="Yang S."/>
            <person name="Yang X."/>
            <person name="Yeager S."/>
            <person name="Yee E."/>
            <person name="Young G."/>
            <person name="Zainoun J."/>
            <person name="Zembeck L."/>
            <person name="Zimmer A."/>
            <person name="Zody M."/>
            <person name="Lander E."/>
        </authorList>
    </citation>
    <scope>NUCLEOTIDE SEQUENCE [LARGE SCALE GENOMIC DNA]</scope>
</reference>
<name>H2YL32_CIOSA</name>
<dbReference type="Proteomes" id="UP000007875">
    <property type="component" value="Unassembled WGS sequence"/>
</dbReference>
<accession>H2YL32</accession>
<evidence type="ECO:0000313" key="3">
    <source>
        <dbReference type="Proteomes" id="UP000007875"/>
    </source>
</evidence>
<feature type="domain" description="C2H2-type" evidence="1">
    <location>
        <begin position="19"/>
        <end position="44"/>
    </location>
</feature>
<dbReference type="InterPro" id="IPR057038">
    <property type="entry name" value="FBX41/ZN365_Znf-C2H2"/>
</dbReference>
<dbReference type="Ensembl" id="ENSCSAVT00000006111.1">
    <property type="protein sequence ID" value="ENSCSAVP00000006034.1"/>
    <property type="gene ID" value="ENSCSAVG00000003601.1"/>
</dbReference>
<keyword evidence="3" id="KW-1185">Reference proteome</keyword>
<proteinExistence type="predicted"/>
<dbReference type="Gene3D" id="3.30.160.60">
    <property type="entry name" value="Classic Zinc Finger"/>
    <property type="match status" value="1"/>
</dbReference>
<dbReference type="InterPro" id="IPR013087">
    <property type="entry name" value="Znf_C2H2_type"/>
</dbReference>